<comment type="caution">
    <text evidence="2">The sequence shown here is derived from an EMBL/GenBank/DDBJ whole genome shotgun (WGS) entry which is preliminary data.</text>
</comment>
<protein>
    <submittedName>
        <fullName evidence="2">Amidohydrolase</fullName>
    </submittedName>
</protein>
<dbReference type="InterPro" id="IPR013108">
    <property type="entry name" value="Amidohydro_3"/>
</dbReference>
<dbReference type="SUPFAM" id="SSF51338">
    <property type="entry name" value="Composite domain of metallo-dependent hydrolases"/>
    <property type="match status" value="1"/>
</dbReference>
<sequence length="549" mass="60763">MSQSLGHIFVNGKVFLNETPPGLDTEPSFADALYIRDSIIQHVGSQEDSTIVAARAAGAAVHDLKGRTLLPGFIDGHVHLLRLGQALKKVGLDHCEGLDDIRKAIKDYAIANPDEPRILCKGWMRYMSKPLATLIDDLDPRPIYIDSKDLHTTWCNHAGLKELDADNLTAPEGGFIERDTDGKATGAFSEAAVFSIIWPFLINTATKVQQEAWIYAAAETYNSYGYTGAIDMAMDEQAWATLLAIREKRPERVLPLRLAAYWLIRPSSSLENCLAQVDRAIELAGQLTPEESPDLHIVGIKLVCDGIVDACTAYLSEPYLKGPDATKPTRGEPFWEPKLLNPVVRKADDAGLQVALHAIGDATISMVVDALSTCSPKNRHRVEHLELASARDAKRLGEHGITASVQPVHADPWILRAWPGLIGERRDRAFPYREFSDHGASLALGSDSPTSPWDIMGNAYVATTRKSYKNKEYDTVVNYQYRLGLCESVVAASHGSARSVFWNQRVGSLQQGKVADLTIWDMQWEKDQLLEARIQETWFNGERVRGLAE</sequence>
<name>A0ABR2V9X4_9PEZI</name>
<dbReference type="Gene3D" id="3.20.20.140">
    <property type="entry name" value="Metal-dependent hydrolases"/>
    <property type="match status" value="1"/>
</dbReference>
<evidence type="ECO:0000313" key="2">
    <source>
        <dbReference type="EMBL" id="KAK9423712.1"/>
    </source>
</evidence>
<proteinExistence type="predicted"/>
<reference evidence="2 3" key="1">
    <citation type="journal article" date="2024" name="J. Plant Pathol.">
        <title>Sequence and assembly of the genome of Seiridium unicorne, isolate CBS 538.82, causal agent of cypress canker disease.</title>
        <authorList>
            <person name="Scali E."/>
            <person name="Rocca G.D."/>
            <person name="Danti R."/>
            <person name="Garbelotto M."/>
            <person name="Barberini S."/>
            <person name="Baroncelli R."/>
            <person name="Emiliani G."/>
        </authorList>
    </citation>
    <scope>NUCLEOTIDE SEQUENCE [LARGE SCALE GENOMIC DNA]</scope>
    <source>
        <strain evidence="2 3">BM-138-508</strain>
    </source>
</reference>
<keyword evidence="3" id="KW-1185">Reference proteome</keyword>
<dbReference type="Gene3D" id="2.30.40.10">
    <property type="entry name" value="Urease, subunit C, domain 1"/>
    <property type="match status" value="1"/>
</dbReference>
<dbReference type="PANTHER" id="PTHR22642">
    <property type="entry name" value="IMIDAZOLONEPROPIONASE"/>
    <property type="match status" value="1"/>
</dbReference>
<dbReference type="PANTHER" id="PTHR22642:SF20">
    <property type="entry name" value="AMIDOHYDROLASE 3 DOMAIN-CONTAINING PROTEIN"/>
    <property type="match status" value="1"/>
</dbReference>
<dbReference type="CDD" id="cd01300">
    <property type="entry name" value="YtcJ_like"/>
    <property type="match status" value="1"/>
</dbReference>
<evidence type="ECO:0000259" key="1">
    <source>
        <dbReference type="Pfam" id="PF07969"/>
    </source>
</evidence>
<dbReference type="InterPro" id="IPR032466">
    <property type="entry name" value="Metal_Hydrolase"/>
</dbReference>
<dbReference type="SUPFAM" id="SSF51556">
    <property type="entry name" value="Metallo-dependent hydrolases"/>
    <property type="match status" value="1"/>
</dbReference>
<organism evidence="2 3">
    <name type="scientific">Seiridium unicorne</name>
    <dbReference type="NCBI Taxonomy" id="138068"/>
    <lineage>
        <taxon>Eukaryota</taxon>
        <taxon>Fungi</taxon>
        <taxon>Dikarya</taxon>
        <taxon>Ascomycota</taxon>
        <taxon>Pezizomycotina</taxon>
        <taxon>Sordariomycetes</taxon>
        <taxon>Xylariomycetidae</taxon>
        <taxon>Amphisphaeriales</taxon>
        <taxon>Sporocadaceae</taxon>
        <taxon>Seiridium</taxon>
    </lineage>
</organism>
<dbReference type="InterPro" id="IPR011059">
    <property type="entry name" value="Metal-dep_hydrolase_composite"/>
</dbReference>
<dbReference type="Pfam" id="PF07969">
    <property type="entry name" value="Amidohydro_3"/>
    <property type="match status" value="1"/>
</dbReference>
<dbReference type="Gene3D" id="3.10.310.70">
    <property type="match status" value="1"/>
</dbReference>
<dbReference type="InterPro" id="IPR033932">
    <property type="entry name" value="YtcJ-like"/>
</dbReference>
<gene>
    <name evidence="2" type="ORF">SUNI508_13942</name>
</gene>
<dbReference type="Proteomes" id="UP001408356">
    <property type="component" value="Unassembled WGS sequence"/>
</dbReference>
<accession>A0ABR2V9X4</accession>
<dbReference type="EMBL" id="JARVKF010000062">
    <property type="protein sequence ID" value="KAK9423712.1"/>
    <property type="molecule type" value="Genomic_DNA"/>
</dbReference>
<evidence type="ECO:0000313" key="3">
    <source>
        <dbReference type="Proteomes" id="UP001408356"/>
    </source>
</evidence>
<feature type="domain" description="Amidohydrolase 3" evidence="1">
    <location>
        <begin position="61"/>
        <end position="544"/>
    </location>
</feature>